<name>A0A0R3UCX9_MESCO</name>
<dbReference type="WBParaSite" id="MCU_013826-RA">
    <property type="protein sequence ID" value="MCU_013826-RA"/>
    <property type="gene ID" value="MCU_013826"/>
</dbReference>
<dbReference type="EMBL" id="UXSR01002279">
    <property type="protein sequence ID" value="VDD78775.1"/>
    <property type="molecule type" value="Genomic_DNA"/>
</dbReference>
<dbReference type="AlphaFoldDB" id="A0A0R3UCX9"/>
<keyword evidence="3" id="KW-1185">Reference proteome</keyword>
<reference evidence="2 3" key="1">
    <citation type="submission" date="2018-10" db="EMBL/GenBank/DDBJ databases">
        <authorList>
            <consortium name="Pathogen Informatics"/>
        </authorList>
    </citation>
    <scope>NUCLEOTIDE SEQUENCE [LARGE SCALE GENOMIC DNA]</scope>
</reference>
<gene>
    <name evidence="2" type="ORF">MCOS_LOCUS4778</name>
</gene>
<accession>A0A0R3UCX9</accession>
<reference evidence="4" key="2">
    <citation type="submission" date="2019-11" db="UniProtKB">
        <authorList>
            <consortium name="WormBaseParasite"/>
        </authorList>
    </citation>
    <scope>IDENTIFICATION</scope>
</reference>
<evidence type="ECO:0000313" key="3">
    <source>
        <dbReference type="Proteomes" id="UP000267029"/>
    </source>
</evidence>
<evidence type="ECO:0000256" key="1">
    <source>
        <dbReference type="SAM" id="MobiDB-lite"/>
    </source>
</evidence>
<protein>
    <submittedName>
        <fullName evidence="2 4">Uncharacterized protein</fullName>
    </submittedName>
</protein>
<sequence length="106" mass="11155">MRRIEAVGVAEHTETSAASRGGPGLQEAEDAEPGVASISGRGQPKGREQRFLLLIEGARGVVGEASGPINDLGSDVNKSRTKHQAACAFVCGRRKADNMRAGWIID</sequence>
<proteinExistence type="predicted"/>
<evidence type="ECO:0000313" key="2">
    <source>
        <dbReference type="EMBL" id="VDD78775.1"/>
    </source>
</evidence>
<evidence type="ECO:0000313" key="4">
    <source>
        <dbReference type="WBParaSite" id="MCU_013826-RA"/>
    </source>
</evidence>
<dbReference type="Proteomes" id="UP000267029">
    <property type="component" value="Unassembled WGS sequence"/>
</dbReference>
<organism evidence="4">
    <name type="scientific">Mesocestoides corti</name>
    <name type="common">Flatworm</name>
    <dbReference type="NCBI Taxonomy" id="53468"/>
    <lineage>
        <taxon>Eukaryota</taxon>
        <taxon>Metazoa</taxon>
        <taxon>Spiralia</taxon>
        <taxon>Lophotrochozoa</taxon>
        <taxon>Platyhelminthes</taxon>
        <taxon>Cestoda</taxon>
        <taxon>Eucestoda</taxon>
        <taxon>Cyclophyllidea</taxon>
        <taxon>Mesocestoididae</taxon>
        <taxon>Mesocestoides</taxon>
    </lineage>
</organism>
<feature type="region of interest" description="Disordered" evidence="1">
    <location>
        <begin position="1"/>
        <end position="44"/>
    </location>
</feature>